<feature type="chain" id="PRO_5035756874" description="Secreted protein" evidence="2">
    <location>
        <begin position="19"/>
        <end position="131"/>
    </location>
</feature>
<evidence type="ECO:0008006" key="5">
    <source>
        <dbReference type="Google" id="ProtNLM"/>
    </source>
</evidence>
<organism evidence="3 4">
    <name type="scientific">Caenorhabditis bovis</name>
    <dbReference type="NCBI Taxonomy" id="2654633"/>
    <lineage>
        <taxon>Eukaryota</taxon>
        <taxon>Metazoa</taxon>
        <taxon>Ecdysozoa</taxon>
        <taxon>Nematoda</taxon>
        <taxon>Chromadorea</taxon>
        <taxon>Rhabditida</taxon>
        <taxon>Rhabditina</taxon>
        <taxon>Rhabditomorpha</taxon>
        <taxon>Rhabditoidea</taxon>
        <taxon>Rhabditidae</taxon>
        <taxon>Peloderinae</taxon>
        <taxon>Caenorhabditis</taxon>
    </lineage>
</organism>
<keyword evidence="2" id="KW-0732">Signal</keyword>
<dbReference type="EMBL" id="CADEPM010000003">
    <property type="protein sequence ID" value="CAB3401697.1"/>
    <property type="molecule type" value="Genomic_DNA"/>
</dbReference>
<feature type="signal peptide" evidence="2">
    <location>
        <begin position="1"/>
        <end position="18"/>
    </location>
</feature>
<proteinExistence type="predicted"/>
<evidence type="ECO:0000256" key="1">
    <source>
        <dbReference type="SAM" id="MobiDB-lite"/>
    </source>
</evidence>
<reference evidence="3 4" key="1">
    <citation type="submission" date="2020-04" db="EMBL/GenBank/DDBJ databases">
        <authorList>
            <person name="Laetsch R D."/>
            <person name="Stevens L."/>
            <person name="Kumar S."/>
            <person name="Blaxter L. M."/>
        </authorList>
    </citation>
    <scope>NUCLEOTIDE SEQUENCE [LARGE SCALE GENOMIC DNA]</scope>
</reference>
<protein>
    <recommendedName>
        <fullName evidence="5">Secreted protein</fullName>
    </recommendedName>
</protein>
<dbReference type="AlphaFoldDB" id="A0A8S1ELM0"/>
<evidence type="ECO:0000256" key="2">
    <source>
        <dbReference type="SAM" id="SignalP"/>
    </source>
</evidence>
<feature type="region of interest" description="Disordered" evidence="1">
    <location>
        <begin position="26"/>
        <end position="92"/>
    </location>
</feature>
<dbReference type="OrthoDB" id="5852690at2759"/>
<name>A0A8S1ELM0_9PELO</name>
<gene>
    <name evidence="3" type="ORF">CBOVIS_LOCUS4408</name>
</gene>
<sequence length="131" mass="13505">MRIACIFLIFFLAAIINAMPNGDGMTGGRSVPHPNSAAGQELANKDLSGGMTGGKSVPHPNSAAGQELANKDLSGGLTGGSGVPHPNSAAGQELANKNLEEKSVLEGGTQVKPWLKNQPDVAAIRQQHNQQ</sequence>
<evidence type="ECO:0000313" key="4">
    <source>
        <dbReference type="Proteomes" id="UP000494206"/>
    </source>
</evidence>
<keyword evidence="4" id="KW-1185">Reference proteome</keyword>
<accession>A0A8S1ELM0</accession>
<evidence type="ECO:0000313" key="3">
    <source>
        <dbReference type="EMBL" id="CAB3401697.1"/>
    </source>
</evidence>
<comment type="caution">
    <text evidence="3">The sequence shown here is derived from an EMBL/GenBank/DDBJ whole genome shotgun (WGS) entry which is preliminary data.</text>
</comment>
<dbReference type="Proteomes" id="UP000494206">
    <property type="component" value="Unassembled WGS sequence"/>
</dbReference>